<keyword evidence="1" id="KW-0472">Membrane</keyword>
<comment type="caution">
    <text evidence="2">The sequence shown here is derived from an EMBL/GenBank/DDBJ whole genome shotgun (WGS) entry which is preliminary data.</text>
</comment>
<protein>
    <recommendedName>
        <fullName evidence="4">Integral membrane protein</fullName>
    </recommendedName>
</protein>
<reference evidence="2 3" key="1">
    <citation type="journal article" date="2022" name="BMC Genomics">
        <title>Comparative genome analysis of mycobacteria focusing on tRNA and non-coding RNA.</title>
        <authorList>
            <person name="Behra P.R.K."/>
            <person name="Pettersson B.M.F."/>
            <person name="Ramesh M."/>
            <person name="Das S."/>
            <person name="Dasgupta S."/>
            <person name="Kirsebom L.A."/>
        </authorList>
    </citation>
    <scope>NUCLEOTIDE SEQUENCE [LARGE SCALE GENOMIC DNA]</scope>
    <source>
        <strain evidence="2 3">DSM 44078</strain>
    </source>
</reference>
<keyword evidence="1" id="KW-0812">Transmembrane</keyword>
<keyword evidence="3" id="KW-1185">Reference proteome</keyword>
<feature type="transmembrane region" description="Helical" evidence="1">
    <location>
        <begin position="31"/>
        <end position="51"/>
    </location>
</feature>
<feature type="transmembrane region" description="Helical" evidence="1">
    <location>
        <begin position="115"/>
        <end position="137"/>
    </location>
</feature>
<accession>A0ABT3C530</accession>
<feature type="transmembrane region" description="Helical" evidence="1">
    <location>
        <begin position="84"/>
        <end position="109"/>
    </location>
</feature>
<feature type="transmembrane region" description="Helical" evidence="1">
    <location>
        <begin position="57"/>
        <end position="77"/>
    </location>
</feature>
<name>A0ABT3C530_9MYCO</name>
<dbReference type="Proteomes" id="UP001526201">
    <property type="component" value="Unassembled WGS sequence"/>
</dbReference>
<evidence type="ECO:0000313" key="2">
    <source>
        <dbReference type="EMBL" id="MCV7224567.1"/>
    </source>
</evidence>
<organism evidence="2 3">
    <name type="scientific">Mycolicibacterium komossense</name>
    <dbReference type="NCBI Taxonomy" id="1779"/>
    <lineage>
        <taxon>Bacteria</taxon>
        <taxon>Bacillati</taxon>
        <taxon>Actinomycetota</taxon>
        <taxon>Actinomycetes</taxon>
        <taxon>Mycobacteriales</taxon>
        <taxon>Mycobacteriaceae</taxon>
        <taxon>Mycolicibacterium</taxon>
    </lineage>
</organism>
<keyword evidence="1" id="KW-1133">Transmembrane helix</keyword>
<sequence length="141" mass="14165">MATGADMTATSTRPLSDSTDSLLRFAMRLDATLTGLGGLVIAAAAGPVSSVTGLTSMHAYVLGAAFVLYGAVVYLLAARPALRTVGIGVIVANIVCTLASVAVVIAGVFPLTATGVAVMLGCAAYTAVFAELQYLGVRRLA</sequence>
<dbReference type="EMBL" id="JACKTY010000004">
    <property type="protein sequence ID" value="MCV7224567.1"/>
    <property type="molecule type" value="Genomic_DNA"/>
</dbReference>
<evidence type="ECO:0000313" key="3">
    <source>
        <dbReference type="Proteomes" id="UP001526201"/>
    </source>
</evidence>
<gene>
    <name evidence="2" type="ORF">H7J73_00705</name>
</gene>
<evidence type="ECO:0000256" key="1">
    <source>
        <dbReference type="SAM" id="Phobius"/>
    </source>
</evidence>
<evidence type="ECO:0008006" key="4">
    <source>
        <dbReference type="Google" id="ProtNLM"/>
    </source>
</evidence>
<proteinExistence type="predicted"/>